<dbReference type="InterPro" id="IPR045556">
    <property type="entry name" value="DUF6351"/>
</dbReference>
<dbReference type="Pfam" id="PF19878">
    <property type="entry name" value="DUF6351"/>
    <property type="match status" value="1"/>
</dbReference>
<feature type="region of interest" description="Disordered" evidence="1">
    <location>
        <begin position="18"/>
        <end position="40"/>
    </location>
</feature>
<organism evidence="3 4">
    <name type="scientific">Pseudoduganella guangdongensis</name>
    <dbReference type="NCBI Taxonomy" id="2692179"/>
    <lineage>
        <taxon>Bacteria</taxon>
        <taxon>Pseudomonadati</taxon>
        <taxon>Pseudomonadota</taxon>
        <taxon>Betaproteobacteria</taxon>
        <taxon>Burkholderiales</taxon>
        <taxon>Oxalobacteraceae</taxon>
        <taxon>Telluria group</taxon>
        <taxon>Pseudoduganella</taxon>
    </lineage>
</organism>
<comment type="caution">
    <text evidence="3">The sequence shown here is derived from an EMBL/GenBank/DDBJ whole genome shotgun (WGS) entry which is preliminary data.</text>
</comment>
<dbReference type="AlphaFoldDB" id="A0A6N9HL28"/>
<sequence>MKARFLAVLAAITLAGCSTPRHQPPGENHVSDKGPQAGQQQPFICRTEESGLGQPLVDNQQGIGHPVRAAGGAVIGYSSQCAIRTRIQHFYFTGSEFKPLEGGGVSLPADVQKIVVNGATIPFVVRVEVGTINRFIYTIATLERAAWNRKLVYWMRGGVGIGHQQGTAMWMNNGLNGSEKKLMPKLLAEGYAVASSSGNQTGVHYHMRLAEETAAQTKAHFAATYGTPLYTVAIGGSGGAVQQYLFAQNRPGIFDAGIPVQPYPDMVTQSIPISDCPLLGQYFRDEVGRNPASRWAVWSAQSLVQGMHANDTARNPITGTPGSTECINGWRFAMPTVLNPRYRDVRFDKALEFYGYRLDALDKVKWTHWNDLEDVYGVDADGFAPIPIDNVGVQYGLSALVAGKIDAAEFLQLNACVGSWKEQRDFVTWQAERDPFDAANMRHSATCRDPGGVPAPRRAGEQKAIRAAFDSGHVFTGKRLGIPVITVLPHQEATLDMHNARQPFSIRARLLAANPEEAKRQVIWFARADTDLTGQVMGALSVLDKYLSGGSAPAEFADRCVDSAGAVIGSGPGAWSGVLDGGKPGACTQAFPIYSSPRMVAGESIRGDTFKCKLKPLATALGDGTYGPSPRFTQAQQTWLARIFPQGVCDYNNGL</sequence>
<evidence type="ECO:0000313" key="4">
    <source>
        <dbReference type="Proteomes" id="UP000448575"/>
    </source>
</evidence>
<gene>
    <name evidence="3" type="ORF">GTP41_19950</name>
</gene>
<proteinExistence type="predicted"/>
<accession>A0A6N9HL28</accession>
<protein>
    <recommendedName>
        <fullName evidence="2">DUF6351 domain-containing protein</fullName>
    </recommendedName>
</protein>
<evidence type="ECO:0000259" key="2">
    <source>
        <dbReference type="Pfam" id="PF19878"/>
    </source>
</evidence>
<evidence type="ECO:0000313" key="3">
    <source>
        <dbReference type="EMBL" id="MYN04371.1"/>
    </source>
</evidence>
<dbReference type="EMBL" id="WWCJ01000016">
    <property type="protein sequence ID" value="MYN04371.1"/>
    <property type="molecule type" value="Genomic_DNA"/>
</dbReference>
<dbReference type="RefSeq" id="WP_161027328.1">
    <property type="nucleotide sequence ID" value="NZ_WWCJ01000016.1"/>
</dbReference>
<dbReference type="SUPFAM" id="SSF53474">
    <property type="entry name" value="alpha/beta-Hydrolases"/>
    <property type="match status" value="1"/>
</dbReference>
<reference evidence="3 4" key="1">
    <citation type="submission" date="2019-12" db="EMBL/GenBank/DDBJ databases">
        <title>Novel species isolated from a subtropical stream in China.</title>
        <authorList>
            <person name="Lu H."/>
        </authorList>
    </citation>
    <scope>NUCLEOTIDE SEQUENCE [LARGE SCALE GENOMIC DNA]</scope>
    <source>
        <strain evidence="3 4">DS3</strain>
    </source>
</reference>
<dbReference type="PROSITE" id="PS51257">
    <property type="entry name" value="PROKAR_LIPOPROTEIN"/>
    <property type="match status" value="1"/>
</dbReference>
<dbReference type="Proteomes" id="UP000448575">
    <property type="component" value="Unassembled WGS sequence"/>
</dbReference>
<dbReference type="InterPro" id="IPR029058">
    <property type="entry name" value="AB_hydrolase_fold"/>
</dbReference>
<keyword evidence="4" id="KW-1185">Reference proteome</keyword>
<name>A0A6N9HL28_9BURK</name>
<feature type="domain" description="DUF6351" evidence="2">
    <location>
        <begin position="39"/>
        <end position="652"/>
    </location>
</feature>
<evidence type="ECO:0000256" key="1">
    <source>
        <dbReference type="SAM" id="MobiDB-lite"/>
    </source>
</evidence>